<dbReference type="InterPro" id="IPR005118">
    <property type="entry name" value="TRCF_C"/>
</dbReference>
<feature type="domain" description="Helicase ATP-binding" evidence="10">
    <location>
        <begin position="566"/>
        <end position="728"/>
    </location>
</feature>
<gene>
    <name evidence="9 12" type="primary">mfd</name>
    <name evidence="12" type="ORF">HMPREF0908_1063</name>
</gene>
<dbReference type="HOGENOM" id="CLU_005122_1_3_9"/>
<evidence type="ECO:0000256" key="1">
    <source>
        <dbReference type="ARBA" id="ARBA00022490"/>
    </source>
</evidence>
<evidence type="ECO:0000313" key="12">
    <source>
        <dbReference type="EMBL" id="EEQ48583.1"/>
    </source>
</evidence>
<dbReference type="PANTHER" id="PTHR47964">
    <property type="entry name" value="ATP-DEPENDENT DNA HELICASE HOMOLOG RECG, CHLOROPLASTIC"/>
    <property type="match status" value="1"/>
</dbReference>
<dbReference type="GO" id="GO:0000716">
    <property type="term" value="P:transcription-coupled nucleotide-excision repair, DNA damage recognition"/>
    <property type="evidence" value="ECO:0007669"/>
    <property type="project" value="UniProtKB-UniRule"/>
</dbReference>
<comment type="caution">
    <text evidence="12">The sequence shown here is derived from an EMBL/GenBank/DDBJ whole genome shotgun (WGS) entry which is preliminary data.</text>
</comment>
<dbReference type="Gene3D" id="3.30.2060.10">
    <property type="entry name" value="Penicillin-binding protein 1b domain"/>
    <property type="match status" value="1"/>
</dbReference>
<dbReference type="GO" id="GO:0003684">
    <property type="term" value="F:damaged DNA binding"/>
    <property type="evidence" value="ECO:0007669"/>
    <property type="project" value="InterPro"/>
</dbReference>
<evidence type="ECO:0000256" key="3">
    <source>
        <dbReference type="ARBA" id="ARBA00022763"/>
    </source>
</evidence>
<evidence type="ECO:0000259" key="11">
    <source>
        <dbReference type="PROSITE" id="PS51194"/>
    </source>
</evidence>
<organism evidence="12 13">
    <name type="scientific">Selenomonas flueggei ATCC 43531</name>
    <dbReference type="NCBI Taxonomy" id="638302"/>
    <lineage>
        <taxon>Bacteria</taxon>
        <taxon>Bacillati</taxon>
        <taxon>Bacillota</taxon>
        <taxon>Negativicutes</taxon>
        <taxon>Selenomonadales</taxon>
        <taxon>Selenomonadaceae</taxon>
        <taxon>Selenomonas</taxon>
    </lineage>
</organism>
<reference evidence="12 13" key="1">
    <citation type="submission" date="2009-04" db="EMBL/GenBank/DDBJ databases">
        <authorList>
            <person name="Qin X."/>
            <person name="Bachman B."/>
            <person name="Battles P."/>
            <person name="Bell A."/>
            <person name="Bess C."/>
            <person name="Bickham C."/>
            <person name="Chaboub L."/>
            <person name="Chen D."/>
            <person name="Coyle M."/>
            <person name="Deiros D.R."/>
            <person name="Dinh H."/>
            <person name="Forbes L."/>
            <person name="Fowler G."/>
            <person name="Francisco L."/>
            <person name="Fu Q."/>
            <person name="Gubbala S."/>
            <person name="Hale W."/>
            <person name="Han Y."/>
            <person name="Hemphill L."/>
            <person name="Highlander S.K."/>
            <person name="Hirani K."/>
            <person name="Hogues M."/>
            <person name="Jackson L."/>
            <person name="Jakkamsetti A."/>
            <person name="Javaid M."/>
            <person name="Jiang H."/>
            <person name="Korchina V."/>
            <person name="Kovar C."/>
            <person name="Lara F."/>
            <person name="Lee S."/>
            <person name="Mata R."/>
            <person name="Mathew T."/>
            <person name="Moen C."/>
            <person name="Morales K."/>
            <person name="Munidasa M."/>
            <person name="Nazareth L."/>
            <person name="Ngo R."/>
            <person name="Nguyen L."/>
            <person name="Okwuonu G."/>
            <person name="Ongeri F."/>
            <person name="Patil S."/>
            <person name="Petrosino J."/>
            <person name="Pham C."/>
            <person name="Pham P."/>
            <person name="Pu L.-L."/>
            <person name="Puazo M."/>
            <person name="Raj R."/>
            <person name="Reid J."/>
            <person name="Rouhana J."/>
            <person name="Saada N."/>
            <person name="Shang Y."/>
            <person name="Simmons D."/>
            <person name="Thornton R."/>
            <person name="Warren J."/>
            <person name="Weissenberger G."/>
            <person name="Zhang J."/>
            <person name="Zhang L."/>
            <person name="Zhou C."/>
            <person name="Zhu D."/>
            <person name="Muzny D."/>
            <person name="Worley K."/>
            <person name="Gibbs R."/>
        </authorList>
    </citation>
    <scope>NUCLEOTIDE SEQUENCE [LARGE SCALE GENOMIC DNA]</scope>
    <source>
        <strain evidence="12 13">ATCC 43531</strain>
    </source>
</reference>
<dbReference type="SUPFAM" id="SSF141259">
    <property type="entry name" value="CarD-like"/>
    <property type="match status" value="1"/>
</dbReference>
<dbReference type="InterPro" id="IPR004576">
    <property type="entry name" value="Mfd"/>
</dbReference>
<dbReference type="GO" id="GO:0005737">
    <property type="term" value="C:cytoplasm"/>
    <property type="evidence" value="ECO:0007669"/>
    <property type="project" value="UniProtKB-SubCell"/>
</dbReference>
<keyword evidence="4 9" id="KW-0378">Hydrolase</keyword>
<comment type="similarity">
    <text evidence="9">In the N-terminal section; belongs to the UvrB family.</text>
</comment>
<dbReference type="PANTHER" id="PTHR47964:SF1">
    <property type="entry name" value="ATP-DEPENDENT DNA HELICASE HOMOLOG RECG, CHLOROPLASTIC"/>
    <property type="match status" value="1"/>
</dbReference>
<dbReference type="STRING" id="638302.HMPREF0908_1063"/>
<dbReference type="InterPro" id="IPR036101">
    <property type="entry name" value="CarD-like/TRCF_RID_sf"/>
</dbReference>
<evidence type="ECO:0000256" key="8">
    <source>
        <dbReference type="ARBA" id="ARBA00023204"/>
    </source>
</evidence>
<dbReference type="Gene3D" id="2.40.10.170">
    <property type="match status" value="1"/>
</dbReference>
<dbReference type="SMART" id="SM00982">
    <property type="entry name" value="TRCF"/>
    <property type="match status" value="1"/>
</dbReference>
<dbReference type="Pfam" id="PF02559">
    <property type="entry name" value="CarD_TRCF_RID"/>
    <property type="match status" value="1"/>
</dbReference>
<evidence type="ECO:0000256" key="4">
    <source>
        <dbReference type="ARBA" id="ARBA00022801"/>
    </source>
</evidence>
<dbReference type="RefSeq" id="WP_006689797.1">
    <property type="nucleotide sequence ID" value="NZ_GG694006.1"/>
</dbReference>
<dbReference type="SMART" id="SM01058">
    <property type="entry name" value="CarD_TRCF"/>
    <property type="match status" value="1"/>
</dbReference>
<dbReference type="GO" id="GO:0016787">
    <property type="term" value="F:hydrolase activity"/>
    <property type="evidence" value="ECO:0007669"/>
    <property type="project" value="UniProtKB-KW"/>
</dbReference>
<evidence type="ECO:0000259" key="10">
    <source>
        <dbReference type="PROSITE" id="PS51192"/>
    </source>
</evidence>
<dbReference type="InterPro" id="IPR001650">
    <property type="entry name" value="Helicase_C-like"/>
</dbReference>
<evidence type="ECO:0000256" key="6">
    <source>
        <dbReference type="ARBA" id="ARBA00022840"/>
    </source>
</evidence>
<dbReference type="OrthoDB" id="9804325at2"/>
<evidence type="ECO:0000256" key="9">
    <source>
        <dbReference type="HAMAP-Rule" id="MF_00969"/>
    </source>
</evidence>
<dbReference type="Pfam" id="PF00271">
    <property type="entry name" value="Helicase_C"/>
    <property type="match status" value="1"/>
</dbReference>
<dbReference type="Gene3D" id="3.90.1150.50">
    <property type="entry name" value="Transcription-repair-coupling factor, D7 domain"/>
    <property type="match status" value="1"/>
</dbReference>
<dbReference type="SUPFAM" id="SSF143517">
    <property type="entry name" value="TRCF domain-like"/>
    <property type="match status" value="1"/>
</dbReference>
<dbReference type="SMART" id="SM00487">
    <property type="entry name" value="DEXDc"/>
    <property type="match status" value="1"/>
</dbReference>
<dbReference type="PROSITE" id="PS51192">
    <property type="entry name" value="HELICASE_ATP_BIND_1"/>
    <property type="match status" value="1"/>
</dbReference>
<keyword evidence="7 9" id="KW-0238">DNA-binding</keyword>
<comment type="subcellular location">
    <subcellularLocation>
        <location evidence="9">Cytoplasm</location>
    </subcellularLocation>
</comment>
<dbReference type="SMART" id="SM00490">
    <property type="entry name" value="HELICc"/>
    <property type="match status" value="1"/>
</dbReference>
<keyword evidence="1 9" id="KW-0963">Cytoplasm</keyword>
<dbReference type="GO" id="GO:0006355">
    <property type="term" value="P:regulation of DNA-templated transcription"/>
    <property type="evidence" value="ECO:0007669"/>
    <property type="project" value="UniProtKB-UniRule"/>
</dbReference>
<keyword evidence="3 9" id="KW-0227">DNA damage</keyword>
<keyword evidence="2 9" id="KW-0547">Nucleotide-binding</keyword>
<keyword evidence="5" id="KW-0347">Helicase</keyword>
<dbReference type="CDD" id="cd17991">
    <property type="entry name" value="DEXHc_TRCF"/>
    <property type="match status" value="1"/>
</dbReference>
<dbReference type="PROSITE" id="PS51194">
    <property type="entry name" value="HELICASE_CTER"/>
    <property type="match status" value="1"/>
</dbReference>
<dbReference type="eggNOG" id="COG1197">
    <property type="taxonomic scope" value="Bacteria"/>
</dbReference>
<dbReference type="Pfam" id="PF17757">
    <property type="entry name" value="UvrB_inter"/>
    <property type="match status" value="1"/>
</dbReference>
<dbReference type="InterPro" id="IPR041471">
    <property type="entry name" value="UvrB_inter"/>
</dbReference>
<dbReference type="EC" id="3.6.4.-" evidence="9"/>
<dbReference type="Gene3D" id="3.40.50.11180">
    <property type="match status" value="1"/>
</dbReference>
<keyword evidence="13" id="KW-1185">Reference proteome</keyword>
<dbReference type="InterPro" id="IPR003711">
    <property type="entry name" value="CarD-like/TRCF_RID"/>
</dbReference>
<dbReference type="InterPro" id="IPR047112">
    <property type="entry name" value="RecG/Mfd"/>
</dbReference>
<name>C4V3G9_9FIRM</name>
<dbReference type="EMBL" id="ACLA01000014">
    <property type="protein sequence ID" value="EEQ48583.1"/>
    <property type="molecule type" value="Genomic_DNA"/>
</dbReference>
<evidence type="ECO:0000256" key="2">
    <source>
        <dbReference type="ARBA" id="ARBA00022741"/>
    </source>
</evidence>
<dbReference type="InterPro" id="IPR011545">
    <property type="entry name" value="DEAD/DEAH_box_helicase_dom"/>
</dbReference>
<keyword evidence="6 9" id="KW-0067">ATP-binding</keyword>
<comment type="function">
    <text evidence="9">Couples transcription and DNA repair by recognizing RNA polymerase (RNAP) stalled at DNA lesions. Mediates ATP-dependent release of RNAP and its truncated transcript from the DNA, and recruitment of nucleotide excision repair machinery to the damaged site.</text>
</comment>
<keyword evidence="8 9" id="KW-0234">DNA repair</keyword>
<dbReference type="Gene3D" id="3.40.50.300">
    <property type="entry name" value="P-loop containing nucleotide triphosphate hydrolases"/>
    <property type="match status" value="2"/>
</dbReference>
<dbReference type="Proteomes" id="UP000005309">
    <property type="component" value="Unassembled WGS sequence"/>
</dbReference>
<dbReference type="GO" id="GO:0003678">
    <property type="term" value="F:DNA helicase activity"/>
    <property type="evidence" value="ECO:0007669"/>
    <property type="project" value="TreeGrafter"/>
</dbReference>
<evidence type="ECO:0000256" key="5">
    <source>
        <dbReference type="ARBA" id="ARBA00022806"/>
    </source>
</evidence>
<proteinExistence type="inferred from homology"/>
<dbReference type="InterPro" id="IPR014001">
    <property type="entry name" value="Helicase_ATP-bd"/>
</dbReference>
<dbReference type="InterPro" id="IPR037235">
    <property type="entry name" value="TRCF-like_C_D7"/>
</dbReference>
<sequence>MNTLFSLLRYDSAVRRLTEVFGRAAEQTMVYGAAGALKHAAAAASYDAAPRPLAVVTAGREALRGWQEDLTALLPEADIYELPELDRIDFAAPGAAKGLERSAQRMNILARLLRHEPIIVLADIGAAAQKGLSTAEFSRAALSLRLGEQIPRDTLMERLTALGYEHVPEVENIGQFSVRGGIVDVFPINALSPLRIEFFDTEIDSMREYDPQTKRSIKNVGTASIMPLRAADDHGEACFLSYLGAEGTSVFDEPSRLMAALQDAVHEDAVRAARCFTWAEMTAAGMEGHEVFISLMNRSFPACTPQTLIDIRMVPMTAFQRQFSLLESELHRYLDEGARVLVLAGGAEQAVRMRDMLARWKIPAAVSRGTDAPPDNAVTVSSGTLRAGFELSASRIAVLTEQDIFGRHKAKLRRTASAGERIRHFREIAPGDYVVHVSHGIGKYLGVETIEVAGVHRDYLHIQYGGDDKLFVPTDQVGLLQKYIGAEGSAPRLHRMGSADWARARAKAQKSVEDIADHLLELYAARRLAKGHAFAPDDAGQREFEEAFPYQETDDQLRAIAEIKNDMESEKPMDRLLCGDVGFGKTEVAIRAAYKAAMDGYQVAVLVPTTVLAQQHYQTFAARFADFAPKVDVVCRFRTLREQAETLRDVARGRVDILIGTHAILNRKRVRFHKLGLLIVDEEQRFGVTQKERIKEFAAGVDVLTLSATPIPRTLHMSLAGARDMSVIETPPAERLPVQSYVVESSDAVMRGAIERELSRGGQIYFIYNRVESIDRMREHLLQLVPQARIASAHGQMSEDILEQVMMDFYEGHYDILLATSIIENGIDVANANTIIIYDADRFGLSQLYQMRGRVGRSAKMAFAYFTYRRDKVLSEMAEKRLQAMREFARLGSGFKIAMRDLEIRGAGSLLGAQQHGHIAGVGFEMYVKLLEETVERKRGEKPAPPPVQTVIDLPVEAYLDGGYIEDAMHKIEIYQKIAAVQTEEDLDALLDELIDRFGEPSTPALALLDIARIKNAARTFHARSIVLKENALDIALPTDEKLPLPALMRLDHVFGRRIGPLPEGSGYRIRLSARESQNVLDTVLEVVQLITGEQHE</sequence>
<protein>
    <recommendedName>
        <fullName evidence="9">Transcription-repair-coupling factor</fullName>
        <shortName evidence="9">TRCF</shortName>
        <ecNumber evidence="9">3.6.4.-</ecNumber>
    </recommendedName>
</protein>
<evidence type="ECO:0000313" key="13">
    <source>
        <dbReference type="Proteomes" id="UP000005309"/>
    </source>
</evidence>
<accession>C4V3G9</accession>
<evidence type="ECO:0000256" key="7">
    <source>
        <dbReference type="ARBA" id="ARBA00023125"/>
    </source>
</evidence>
<feature type="domain" description="Helicase C-terminal" evidence="11">
    <location>
        <begin position="753"/>
        <end position="903"/>
    </location>
</feature>
<dbReference type="AlphaFoldDB" id="C4V3G9"/>
<dbReference type="Pfam" id="PF00270">
    <property type="entry name" value="DEAD"/>
    <property type="match status" value="1"/>
</dbReference>
<dbReference type="SUPFAM" id="SSF52540">
    <property type="entry name" value="P-loop containing nucleoside triphosphate hydrolases"/>
    <property type="match status" value="4"/>
</dbReference>
<dbReference type="NCBIfam" id="TIGR00580">
    <property type="entry name" value="mfd"/>
    <property type="match status" value="1"/>
</dbReference>
<dbReference type="HAMAP" id="MF_00969">
    <property type="entry name" value="TRCF"/>
    <property type="match status" value="1"/>
</dbReference>
<dbReference type="GO" id="GO:0005524">
    <property type="term" value="F:ATP binding"/>
    <property type="evidence" value="ECO:0007669"/>
    <property type="project" value="UniProtKB-UniRule"/>
</dbReference>
<dbReference type="InterPro" id="IPR027417">
    <property type="entry name" value="P-loop_NTPase"/>
</dbReference>
<dbReference type="Pfam" id="PF03461">
    <property type="entry name" value="TRCF"/>
    <property type="match status" value="1"/>
</dbReference>
<comment type="similarity">
    <text evidence="9">In the C-terminal section; belongs to the helicase family. RecG subfamily.</text>
</comment>